<proteinExistence type="predicted"/>
<sequence length="145" mass="16945">MGTRPCPRAEPKPVTGVGNVPVNLPAFSEGLIRWNPRHSRRGGGQSYDNGYNDGKQLAQWLEQEVNPELPYLVEIPVLVRDDKEQWELFNNSNYTIKPRIRGLDYWRGWLDGVYIHTSELWPNRAYYYGTNLRNVNLVREKCPDW</sequence>
<dbReference type="KEGG" id="tko:TK1679"/>
<organism evidence="1 2">
    <name type="scientific">Thermococcus kodakarensis (strain ATCC BAA-918 / JCM 12380 / KOD1)</name>
    <name type="common">Pyrococcus kodakaraensis (strain KOD1)</name>
    <dbReference type="NCBI Taxonomy" id="69014"/>
    <lineage>
        <taxon>Archaea</taxon>
        <taxon>Methanobacteriati</taxon>
        <taxon>Methanobacteriota</taxon>
        <taxon>Thermococci</taxon>
        <taxon>Thermococcales</taxon>
        <taxon>Thermococcaceae</taxon>
        <taxon>Thermococcus</taxon>
    </lineage>
</organism>
<dbReference type="AlphaFoldDB" id="Q5JIX2"/>
<gene>
    <name evidence="1" type="ordered locus">TK1679</name>
</gene>
<evidence type="ECO:0000313" key="1">
    <source>
        <dbReference type="EMBL" id="BAD85868.1"/>
    </source>
</evidence>
<accession>Q5JIX2</accession>
<reference evidence="1 2" key="1">
    <citation type="journal article" date="2005" name="Genome Res.">
        <title>Complete genome sequence of the hyperthermophilic archaeon Thermococcus kodakaraensis KOD1 and comparison with Pyrococcus genomes.</title>
        <authorList>
            <person name="Fukui T."/>
            <person name="Atomi H."/>
            <person name="Kanai T."/>
            <person name="Matsumi R."/>
            <person name="Fujiwara S."/>
            <person name="Imanaka T."/>
        </authorList>
    </citation>
    <scope>NUCLEOTIDE SEQUENCE [LARGE SCALE GENOMIC DNA]</scope>
    <source>
        <strain evidence="2">ATCC BAA-918 / JCM 12380 / KOD1</strain>
    </source>
</reference>
<dbReference type="Proteomes" id="UP000000536">
    <property type="component" value="Chromosome"/>
</dbReference>
<dbReference type="HOGENOM" id="CLU_1782585_0_0_2"/>
<name>Q5JIX2_THEKO</name>
<keyword evidence="2" id="KW-1185">Reference proteome</keyword>
<dbReference type="EMBL" id="AP006878">
    <property type="protein sequence ID" value="BAD85868.1"/>
    <property type="molecule type" value="Genomic_DNA"/>
</dbReference>
<dbReference type="InParanoid" id="Q5JIX2"/>
<protein>
    <submittedName>
        <fullName evidence="1">Uncharacterized protein</fullName>
    </submittedName>
</protein>
<dbReference type="STRING" id="69014.TK1679"/>
<evidence type="ECO:0000313" key="2">
    <source>
        <dbReference type="Proteomes" id="UP000000536"/>
    </source>
</evidence>
<dbReference type="EnsemblBacteria" id="BAD85868">
    <property type="protein sequence ID" value="BAD85868"/>
    <property type="gene ID" value="TK1679"/>
</dbReference>
<dbReference type="eggNOG" id="arCOG05060">
    <property type="taxonomic scope" value="Archaea"/>
</dbReference>